<evidence type="ECO:0000313" key="2">
    <source>
        <dbReference type="Proteomes" id="UP000010483"/>
    </source>
</evidence>
<dbReference type="Proteomes" id="UP000010483">
    <property type="component" value="Chromosome"/>
</dbReference>
<evidence type="ECO:0000313" key="1">
    <source>
        <dbReference type="EMBL" id="AFZ46623.1"/>
    </source>
</evidence>
<reference evidence="2" key="1">
    <citation type="journal article" date="2013" name="Proc. Natl. Acad. Sci. U.S.A.">
        <title>Improving the coverage of the cyanobacterial phylum using diversity-driven genome sequencing.</title>
        <authorList>
            <person name="Shih P.M."/>
            <person name="Wu D."/>
            <person name="Latifi A."/>
            <person name="Axen S.D."/>
            <person name="Fewer D.P."/>
            <person name="Talla E."/>
            <person name="Calteau A."/>
            <person name="Cai F."/>
            <person name="Tandeau de Marsac N."/>
            <person name="Rippka R."/>
            <person name="Herdman M."/>
            <person name="Sivonen K."/>
            <person name="Coursin T."/>
            <person name="Laurent T."/>
            <person name="Goodwin L."/>
            <person name="Nolan M."/>
            <person name="Davenport K.W."/>
            <person name="Han C.S."/>
            <person name="Rubin E.M."/>
            <person name="Eisen J.A."/>
            <person name="Woyke T."/>
            <person name="Gugger M."/>
            <person name="Kerfeld C.A."/>
        </authorList>
    </citation>
    <scope>NUCLEOTIDE SEQUENCE [LARGE SCALE GENOMIC DNA]</scope>
    <source>
        <strain evidence="2">ATCC 29140 / PCC 7202</strain>
    </source>
</reference>
<dbReference type="STRING" id="292563.Cyast_0647"/>
<protein>
    <submittedName>
        <fullName evidence="1">Uncharacterized protein</fullName>
    </submittedName>
</protein>
<proteinExistence type="predicted"/>
<dbReference type="AlphaFoldDB" id="K9YKJ6"/>
<sequence length="95" mass="9810">MIIIDLDHHNFMDIDFNINILGGVLISENIQNRKNEFLSASGILLGMATLTANASAQGSVGAITGVFVDSEVNTVNGLIVSSASSSSSSVATSQP</sequence>
<organism evidence="1 2">
    <name type="scientific">Cyanobacterium stanieri (strain ATCC 29140 / PCC 7202)</name>
    <dbReference type="NCBI Taxonomy" id="292563"/>
    <lineage>
        <taxon>Bacteria</taxon>
        <taxon>Bacillati</taxon>
        <taxon>Cyanobacteriota</taxon>
        <taxon>Cyanophyceae</taxon>
        <taxon>Oscillatoriophycideae</taxon>
        <taxon>Chroococcales</taxon>
        <taxon>Geminocystaceae</taxon>
        <taxon>Cyanobacterium</taxon>
    </lineage>
</organism>
<accession>K9YKJ6</accession>
<dbReference type="BioCyc" id="CSTA292563:G1353-652-MONOMER"/>
<dbReference type="EMBL" id="CP003940">
    <property type="protein sequence ID" value="AFZ46623.1"/>
    <property type="molecule type" value="Genomic_DNA"/>
</dbReference>
<dbReference type="HOGENOM" id="CLU_2368167_0_0_3"/>
<name>K9YKJ6_CYASC</name>
<dbReference type="KEGG" id="csn:Cyast_0647"/>
<gene>
    <name evidence="1" type="ordered locus">Cyast_0647</name>
</gene>
<keyword evidence="2" id="KW-1185">Reference proteome</keyword>